<reference evidence="2" key="1">
    <citation type="submission" date="2016-04" db="EMBL/GenBank/DDBJ databases">
        <authorList>
            <person name="Quiroz-Castaneda R.E."/>
            <person name="Martinez-Ocampo F."/>
        </authorList>
    </citation>
    <scope>NUCLEOTIDE SEQUENCE [LARGE SCALE GENOMIC DNA]</scope>
    <source>
        <strain evidence="2">INIFAP01</strain>
    </source>
</reference>
<dbReference type="STRING" id="432608.A6V39_04705"/>
<dbReference type="Proteomes" id="UP000077623">
    <property type="component" value="Unassembled WGS sequence"/>
</dbReference>
<evidence type="ECO:0000313" key="2">
    <source>
        <dbReference type="Proteomes" id="UP000077623"/>
    </source>
</evidence>
<keyword evidence="2" id="KW-1185">Reference proteome</keyword>
<proteinExistence type="predicted"/>
<dbReference type="EMBL" id="LWUJ01000013">
    <property type="protein sequence ID" value="OAL09851.1"/>
    <property type="molecule type" value="Genomic_DNA"/>
</dbReference>
<organism evidence="1 2">
    <name type="scientific">Candidatus Mycoplasma haematobovis</name>
    <dbReference type="NCBI Taxonomy" id="432608"/>
    <lineage>
        <taxon>Bacteria</taxon>
        <taxon>Bacillati</taxon>
        <taxon>Mycoplasmatota</taxon>
        <taxon>Mollicutes</taxon>
        <taxon>Mycoplasmataceae</taxon>
        <taxon>Mycoplasma</taxon>
    </lineage>
</organism>
<dbReference type="AlphaFoldDB" id="A0A1A9QCW0"/>
<sequence>MSFPIKTTVGCLGGLTVCGCLLGSNYVFTKEKLVDIKDKNSKAWDTKITLLLNKIISTVNNREIIDKISQNNPGILITTSGKFSNSAKAKEALQNWCKKNNKYDQKLVEELCKVKDQVGWMSK</sequence>
<accession>A0A1A9QCW0</accession>
<protein>
    <submittedName>
        <fullName evidence="1">Uncharacterized protein</fullName>
    </submittedName>
</protein>
<gene>
    <name evidence="1" type="ORF">A6V39_04705</name>
</gene>
<comment type="caution">
    <text evidence="1">The sequence shown here is derived from an EMBL/GenBank/DDBJ whole genome shotgun (WGS) entry which is preliminary data.</text>
</comment>
<dbReference type="PROSITE" id="PS51257">
    <property type="entry name" value="PROKAR_LIPOPROTEIN"/>
    <property type="match status" value="1"/>
</dbReference>
<dbReference type="RefSeq" id="WP_187150577.1">
    <property type="nucleotide sequence ID" value="NZ_LWUJ01000013.1"/>
</dbReference>
<evidence type="ECO:0000313" key="1">
    <source>
        <dbReference type="EMBL" id="OAL09851.1"/>
    </source>
</evidence>
<name>A0A1A9QCW0_9MOLU</name>